<organism evidence="1 2">
    <name type="scientific">Pisolithus tinctorius Marx 270</name>
    <dbReference type="NCBI Taxonomy" id="870435"/>
    <lineage>
        <taxon>Eukaryota</taxon>
        <taxon>Fungi</taxon>
        <taxon>Dikarya</taxon>
        <taxon>Basidiomycota</taxon>
        <taxon>Agaricomycotina</taxon>
        <taxon>Agaricomycetes</taxon>
        <taxon>Agaricomycetidae</taxon>
        <taxon>Boletales</taxon>
        <taxon>Sclerodermatineae</taxon>
        <taxon>Pisolithaceae</taxon>
        <taxon>Pisolithus</taxon>
    </lineage>
</organism>
<protein>
    <submittedName>
        <fullName evidence="1">Uncharacterized protein</fullName>
    </submittedName>
</protein>
<dbReference type="InParanoid" id="A0A0C3N7I9"/>
<name>A0A0C3N7I9_PISTI</name>
<evidence type="ECO:0000313" key="2">
    <source>
        <dbReference type="Proteomes" id="UP000054217"/>
    </source>
</evidence>
<proteinExistence type="predicted"/>
<keyword evidence="2" id="KW-1185">Reference proteome</keyword>
<gene>
    <name evidence="1" type="ORF">M404DRAFT_919124</name>
</gene>
<evidence type="ECO:0000313" key="1">
    <source>
        <dbReference type="EMBL" id="KIN97014.1"/>
    </source>
</evidence>
<reference evidence="2" key="2">
    <citation type="submission" date="2015-01" db="EMBL/GenBank/DDBJ databases">
        <title>Evolutionary Origins and Diversification of the Mycorrhizal Mutualists.</title>
        <authorList>
            <consortium name="DOE Joint Genome Institute"/>
            <consortium name="Mycorrhizal Genomics Consortium"/>
            <person name="Kohler A."/>
            <person name="Kuo A."/>
            <person name="Nagy L.G."/>
            <person name="Floudas D."/>
            <person name="Copeland A."/>
            <person name="Barry K.W."/>
            <person name="Cichocki N."/>
            <person name="Veneault-Fourrey C."/>
            <person name="LaButti K."/>
            <person name="Lindquist E.A."/>
            <person name="Lipzen A."/>
            <person name="Lundell T."/>
            <person name="Morin E."/>
            <person name="Murat C."/>
            <person name="Riley R."/>
            <person name="Ohm R."/>
            <person name="Sun H."/>
            <person name="Tunlid A."/>
            <person name="Henrissat B."/>
            <person name="Grigoriev I.V."/>
            <person name="Hibbett D.S."/>
            <person name="Martin F."/>
        </authorList>
    </citation>
    <scope>NUCLEOTIDE SEQUENCE [LARGE SCALE GENOMIC DNA]</scope>
    <source>
        <strain evidence="2">Marx 270</strain>
    </source>
</reference>
<dbReference type="HOGENOM" id="CLU_1759579_0_0_1"/>
<dbReference type="Proteomes" id="UP000054217">
    <property type="component" value="Unassembled WGS sequence"/>
</dbReference>
<reference evidence="1 2" key="1">
    <citation type="submission" date="2014-04" db="EMBL/GenBank/DDBJ databases">
        <authorList>
            <consortium name="DOE Joint Genome Institute"/>
            <person name="Kuo A."/>
            <person name="Kohler A."/>
            <person name="Costa M.D."/>
            <person name="Nagy L.G."/>
            <person name="Floudas D."/>
            <person name="Copeland A."/>
            <person name="Barry K.W."/>
            <person name="Cichocki N."/>
            <person name="Veneault-Fourrey C."/>
            <person name="LaButti K."/>
            <person name="Lindquist E.A."/>
            <person name="Lipzen A."/>
            <person name="Lundell T."/>
            <person name="Morin E."/>
            <person name="Murat C."/>
            <person name="Sun H."/>
            <person name="Tunlid A."/>
            <person name="Henrissat B."/>
            <person name="Grigoriev I.V."/>
            <person name="Hibbett D.S."/>
            <person name="Martin F."/>
            <person name="Nordberg H.P."/>
            <person name="Cantor M.N."/>
            <person name="Hua S.X."/>
        </authorList>
    </citation>
    <scope>NUCLEOTIDE SEQUENCE [LARGE SCALE GENOMIC DNA]</scope>
    <source>
        <strain evidence="1 2">Marx 270</strain>
    </source>
</reference>
<accession>A0A0C3N7I9</accession>
<dbReference type="AlphaFoldDB" id="A0A0C3N7I9"/>
<sequence>MARLYHKALLISFDMCCLHAGGCRIRCALFNFDADATYGRQDEEQGSNFRAPMEFNYKPILYDTEDGWFCTRTSHTSTVIFGRVYFLREVYCRANPSMPYIWRPRDALAGRAKGGALLQRLSICDCGHFMEHEVAGLQQVVGHLDLTS</sequence>
<dbReference type="EMBL" id="KN832035">
    <property type="protein sequence ID" value="KIN97014.1"/>
    <property type="molecule type" value="Genomic_DNA"/>
</dbReference>